<dbReference type="EMBL" id="GDQN01009412">
    <property type="protein sequence ID" value="JAT81642.1"/>
    <property type="molecule type" value="Transcribed_RNA"/>
</dbReference>
<sequence length="114" mass="12973">WRLCHPPHHHHDWHDRMEKVNTPGMGDWSALLEAHTRRQRGQLLAWRDALDATVAHLHQTEQALRKLLETIEPSLAKAEEEAAMEASGEGDGREQDDASARPPEETPPQPKNEL</sequence>
<proteinExistence type="predicted"/>
<feature type="region of interest" description="Disordered" evidence="1">
    <location>
        <begin position="75"/>
        <end position="114"/>
    </location>
</feature>
<reference evidence="2" key="1">
    <citation type="submission" date="2015-09" db="EMBL/GenBank/DDBJ databases">
        <title>De novo assembly of Pectinophora gossypiella (Pink Bollworm) gut transcriptome.</title>
        <authorList>
            <person name="Tassone E.E."/>
        </authorList>
    </citation>
    <scope>NUCLEOTIDE SEQUENCE</scope>
</reference>
<organism evidence="2">
    <name type="scientific">Pectinophora gossypiella</name>
    <name type="common">Cotton pink bollworm</name>
    <name type="synonym">Depressaria gossypiella</name>
    <dbReference type="NCBI Taxonomy" id="13191"/>
    <lineage>
        <taxon>Eukaryota</taxon>
        <taxon>Metazoa</taxon>
        <taxon>Ecdysozoa</taxon>
        <taxon>Arthropoda</taxon>
        <taxon>Hexapoda</taxon>
        <taxon>Insecta</taxon>
        <taxon>Pterygota</taxon>
        <taxon>Neoptera</taxon>
        <taxon>Endopterygota</taxon>
        <taxon>Lepidoptera</taxon>
        <taxon>Glossata</taxon>
        <taxon>Ditrysia</taxon>
        <taxon>Gelechioidea</taxon>
        <taxon>Gelechiidae</taxon>
        <taxon>Apatetrinae</taxon>
        <taxon>Pectinophora</taxon>
    </lineage>
</organism>
<name>A0A1E1W3W7_PECGO</name>
<protein>
    <submittedName>
        <fullName evidence="2">Uncharacterized protein</fullName>
    </submittedName>
</protein>
<dbReference type="OrthoDB" id="2162691at2759"/>
<accession>A0A1E1W3W7</accession>
<evidence type="ECO:0000313" key="2">
    <source>
        <dbReference type="EMBL" id="JAT81642.1"/>
    </source>
</evidence>
<dbReference type="AlphaFoldDB" id="A0A1E1W3W7"/>
<feature type="compositionally biased region" description="Pro residues" evidence="1">
    <location>
        <begin position="105"/>
        <end position="114"/>
    </location>
</feature>
<feature type="non-terminal residue" evidence="2">
    <location>
        <position position="1"/>
    </location>
</feature>
<feature type="compositionally biased region" description="Basic and acidic residues" evidence="1">
    <location>
        <begin position="90"/>
        <end position="104"/>
    </location>
</feature>
<evidence type="ECO:0000256" key="1">
    <source>
        <dbReference type="SAM" id="MobiDB-lite"/>
    </source>
</evidence>
<gene>
    <name evidence="2" type="ORF">g.14125</name>
</gene>